<feature type="coiled-coil region" evidence="1">
    <location>
        <begin position="315"/>
        <end position="342"/>
    </location>
</feature>
<keyword evidence="3" id="KW-1185">Reference proteome</keyword>
<evidence type="ECO:0000313" key="2">
    <source>
        <dbReference type="EMBL" id="OHT17652.1"/>
    </source>
</evidence>
<dbReference type="RefSeq" id="XP_068370788.1">
    <property type="nucleotide sequence ID" value="XM_068489807.1"/>
</dbReference>
<dbReference type="AlphaFoldDB" id="A0A1J4L6L9"/>
<protein>
    <submittedName>
        <fullName evidence="2">Uncharacterized protein</fullName>
    </submittedName>
</protein>
<accession>A0A1J4L6L9</accession>
<reference evidence="2" key="1">
    <citation type="submission" date="2016-10" db="EMBL/GenBank/DDBJ databases">
        <authorList>
            <person name="Benchimol M."/>
            <person name="Almeida L.G."/>
            <person name="Vasconcelos A.T."/>
            <person name="Perreira-Neves A."/>
            <person name="Rosa I.A."/>
            <person name="Tasca T."/>
            <person name="Bogo M.R."/>
            <person name="de Souza W."/>
        </authorList>
    </citation>
    <scope>NUCLEOTIDE SEQUENCE [LARGE SCALE GENOMIC DNA]</scope>
    <source>
        <strain evidence="2">K</strain>
    </source>
</reference>
<dbReference type="EMBL" id="MLAK01000001">
    <property type="protein sequence ID" value="OHT17652.1"/>
    <property type="molecule type" value="Genomic_DNA"/>
</dbReference>
<feature type="coiled-coil region" evidence="1">
    <location>
        <begin position="109"/>
        <end position="251"/>
    </location>
</feature>
<evidence type="ECO:0000256" key="1">
    <source>
        <dbReference type="SAM" id="Coils"/>
    </source>
</evidence>
<name>A0A1J4L6L9_9EUKA</name>
<keyword evidence="1" id="KW-0175">Coiled coil</keyword>
<evidence type="ECO:0000313" key="3">
    <source>
        <dbReference type="Proteomes" id="UP000179807"/>
    </source>
</evidence>
<organism evidence="2 3">
    <name type="scientific">Tritrichomonas foetus</name>
    <dbReference type="NCBI Taxonomy" id="1144522"/>
    <lineage>
        <taxon>Eukaryota</taxon>
        <taxon>Metamonada</taxon>
        <taxon>Parabasalia</taxon>
        <taxon>Tritrichomonadida</taxon>
        <taxon>Tritrichomonadidae</taxon>
        <taxon>Tritrichomonas</taxon>
    </lineage>
</organism>
<feature type="coiled-coil region" evidence="1">
    <location>
        <begin position="26"/>
        <end position="53"/>
    </location>
</feature>
<dbReference type="GeneID" id="94824511"/>
<proteinExistence type="predicted"/>
<dbReference type="VEuPathDB" id="TrichDB:TRFO_00934"/>
<comment type="caution">
    <text evidence="2">The sequence shown here is derived from an EMBL/GenBank/DDBJ whole genome shotgun (WGS) entry which is preliminary data.</text>
</comment>
<dbReference type="Proteomes" id="UP000179807">
    <property type="component" value="Unassembled WGS sequence"/>
</dbReference>
<sequence>MDESDSDTGINDFLVKKESYEMEKTLLLQKDEIKRLKDELRLLNTHINSTNEHFSQTKKIYRHKIKEIVKEIEAIPTSLSLLKSELISTHTKNINSLKREHHKELKSLKIHYREEMMKINENVNNLENENELYVSPIELDAEFLIRQKAEEQEAELQQRISDLKSVIKQDRIKAKKLQKEIDKLKEVMDLERQEAEAYHEKVMADNMNIINAKLTEEVRPDDIQFIEKEAKAEENRLKKENNAILEELRNKLVQVQFKNQQIKIYIDSNRTISSPELDQAVIELSKLEKAYKFALIQQSDVEKIKLETLKQKQALRKTMKSIKALVSDLDDARAENALLYDEIQRLDFMIYGRCGQFQKMTKPRPKITHWVC</sequence>
<gene>
    <name evidence="2" type="ORF">TRFO_00934</name>
</gene>